<evidence type="ECO:0000313" key="2">
    <source>
        <dbReference type="Proteomes" id="UP000029223"/>
    </source>
</evidence>
<evidence type="ECO:0000313" key="1">
    <source>
        <dbReference type="EMBL" id="GAL27042.1"/>
    </source>
</evidence>
<comment type="caution">
    <text evidence="1">The sequence shown here is derived from an EMBL/GenBank/DDBJ whole genome shotgun (WGS) entry which is preliminary data.</text>
</comment>
<proteinExistence type="predicted"/>
<gene>
    <name evidence="1" type="ORF">JCM19239_4385</name>
</gene>
<organism evidence="1 2">
    <name type="scientific">Vibrio variabilis</name>
    <dbReference type="NCBI Taxonomy" id="990271"/>
    <lineage>
        <taxon>Bacteria</taxon>
        <taxon>Pseudomonadati</taxon>
        <taxon>Pseudomonadota</taxon>
        <taxon>Gammaproteobacteria</taxon>
        <taxon>Vibrionales</taxon>
        <taxon>Vibrionaceae</taxon>
        <taxon>Vibrio</taxon>
    </lineage>
</organism>
<accession>A0ABQ0JE50</accession>
<sequence length="50" mass="5386">MSCNPSAAIGSLPSDTFTPYGLFRTSDSLSDYLAVRFIVTQLEKSQLISG</sequence>
<reference evidence="2" key="1">
    <citation type="submission" date="2014-09" db="EMBL/GenBank/DDBJ databases">
        <title>Vibrio variabilis JCM 19239. (C206) whole genome shotgun sequence.</title>
        <authorList>
            <person name="Sawabe T."/>
            <person name="Meirelles P."/>
            <person name="Nakanishi M."/>
            <person name="Sayaka M."/>
            <person name="Hattori M."/>
            <person name="Ohkuma M."/>
        </authorList>
    </citation>
    <scope>NUCLEOTIDE SEQUENCE [LARGE SCALE GENOMIC DNA]</scope>
    <source>
        <strain evidence="2">JCM 19239</strain>
    </source>
</reference>
<dbReference type="Proteomes" id="UP000029223">
    <property type="component" value="Unassembled WGS sequence"/>
</dbReference>
<protein>
    <submittedName>
        <fullName evidence="1">Uncharacterized protein</fullName>
    </submittedName>
</protein>
<keyword evidence="2" id="KW-1185">Reference proteome</keyword>
<name>A0ABQ0JE50_9VIBR</name>
<dbReference type="EMBL" id="BBMS01000024">
    <property type="protein sequence ID" value="GAL27042.1"/>
    <property type="molecule type" value="Genomic_DNA"/>
</dbReference>
<reference evidence="2" key="2">
    <citation type="submission" date="2014-09" db="EMBL/GenBank/DDBJ databases">
        <authorList>
            <consortium name="NBRP consortium"/>
            <person name="Sawabe T."/>
            <person name="Meirelles P."/>
            <person name="Nakanishi M."/>
            <person name="Sayaka M."/>
            <person name="Hattori M."/>
            <person name="Ohkuma M."/>
        </authorList>
    </citation>
    <scope>NUCLEOTIDE SEQUENCE [LARGE SCALE GENOMIC DNA]</scope>
    <source>
        <strain evidence="2">JCM 19239</strain>
    </source>
</reference>